<dbReference type="InterPro" id="IPR035595">
    <property type="entry name" value="UDP_glycos_trans_CS"/>
</dbReference>
<proteinExistence type="inferred from homology"/>
<dbReference type="CDD" id="cd03784">
    <property type="entry name" value="GT1_Gtf-like"/>
    <property type="match status" value="1"/>
</dbReference>
<protein>
    <recommendedName>
        <fullName evidence="4">Glycosyltransferase</fullName>
        <ecNumber evidence="4">2.4.1.-</ecNumber>
    </recommendedName>
</protein>
<dbReference type="SUPFAM" id="SSF53756">
    <property type="entry name" value="UDP-Glycosyltransferase/glycogen phosphorylase"/>
    <property type="match status" value="1"/>
</dbReference>
<dbReference type="FunFam" id="3.40.50.2000:FF:000238">
    <property type="entry name" value="Glycosyltransferase"/>
    <property type="match status" value="1"/>
</dbReference>
<gene>
    <name evidence="7" type="ORF">SAY87_009151</name>
</gene>
<feature type="domain" description="Glycosyltransferase N-terminal" evidence="6">
    <location>
        <begin position="25"/>
        <end position="263"/>
    </location>
</feature>
<evidence type="ECO:0000256" key="4">
    <source>
        <dbReference type="RuleBase" id="RU362057"/>
    </source>
</evidence>
<feature type="region of interest" description="Disordered" evidence="5">
    <location>
        <begin position="1"/>
        <end position="20"/>
    </location>
</feature>
<sequence length="502" mass="55544">MAPSSDHPHPINSRKLPQPPHTMAGVAVVMVPLPAQGHLNQLLHFSRLITSYHIPVHYVAATTHLHQAKLRLHGWDPSTAADSQLLHFHGFEIPHFPSPPPNPNSPCKFPSQLMPAMEASASYLRRHVAALVGSLALRYRRVVVIHDSLMASTIQDVFSAGNVESYIFQSVSAFSIYWYIARTAGKQLTLGEYDDRVFLDDPPPLEVCFSAEFLKFAELQYKFRHLASGFLYNTSRVVEGRFMELLEKETVNQKYWAVGPFNPVKLPSPPSPNTKPPQEHVKHRCIQWLDRHPQNSVIYVSFGTTVTLTNDQINQIATALENSGQRFVWVLREADKGDIFENGTEVALPLMMLPKGFEDRVEGTGLVVKGWAPQLEILGHAAVGGFLSHCGWNSCVESMSMGVPMVAWPMHSDQPCNSLLVTKVLKIGLDVEARWSPAGALCSGRVVEAASIERAVRVLMDSEKGDGMRRRAAELGQAVRGSVEKGGVSTAELDAFVSHISR</sequence>
<accession>A0AAN7JXT9</accession>
<name>A0AAN7JXT9_9MYRT</name>
<dbReference type="InterPro" id="IPR002213">
    <property type="entry name" value="UDP_glucos_trans"/>
</dbReference>
<keyword evidence="2 3" id="KW-0808">Transferase</keyword>
<evidence type="ECO:0000313" key="8">
    <source>
        <dbReference type="Proteomes" id="UP001345219"/>
    </source>
</evidence>
<evidence type="ECO:0000259" key="6">
    <source>
        <dbReference type="Pfam" id="PF26168"/>
    </source>
</evidence>
<dbReference type="GO" id="GO:0009690">
    <property type="term" value="P:cytokinin metabolic process"/>
    <property type="evidence" value="ECO:0007669"/>
    <property type="project" value="UniProtKB-ARBA"/>
</dbReference>
<evidence type="ECO:0000256" key="3">
    <source>
        <dbReference type="RuleBase" id="RU003718"/>
    </source>
</evidence>
<dbReference type="GO" id="GO:0050404">
    <property type="term" value="F:zeatin O-beta-D-xylosyltransferase activity"/>
    <property type="evidence" value="ECO:0007669"/>
    <property type="project" value="UniProtKB-ARBA"/>
</dbReference>
<evidence type="ECO:0000313" key="7">
    <source>
        <dbReference type="EMBL" id="KAK4755394.1"/>
    </source>
</evidence>
<comment type="similarity">
    <text evidence="1 3">Belongs to the UDP-glycosyltransferase family.</text>
</comment>
<keyword evidence="3" id="KW-0328">Glycosyltransferase</keyword>
<reference evidence="7 8" key="1">
    <citation type="journal article" date="2023" name="Hortic Res">
        <title>Pangenome of water caltrop reveals structural variations and asymmetric subgenome divergence after allopolyploidization.</title>
        <authorList>
            <person name="Zhang X."/>
            <person name="Chen Y."/>
            <person name="Wang L."/>
            <person name="Yuan Y."/>
            <person name="Fang M."/>
            <person name="Shi L."/>
            <person name="Lu R."/>
            <person name="Comes H.P."/>
            <person name="Ma Y."/>
            <person name="Chen Y."/>
            <person name="Huang G."/>
            <person name="Zhou Y."/>
            <person name="Zheng Z."/>
            <person name="Qiu Y."/>
        </authorList>
    </citation>
    <scope>NUCLEOTIDE SEQUENCE [LARGE SCALE GENOMIC DNA]</scope>
    <source>
        <tissue evidence="7">Roots</tissue>
    </source>
</reference>
<organism evidence="7 8">
    <name type="scientific">Trapa incisa</name>
    <dbReference type="NCBI Taxonomy" id="236973"/>
    <lineage>
        <taxon>Eukaryota</taxon>
        <taxon>Viridiplantae</taxon>
        <taxon>Streptophyta</taxon>
        <taxon>Embryophyta</taxon>
        <taxon>Tracheophyta</taxon>
        <taxon>Spermatophyta</taxon>
        <taxon>Magnoliopsida</taxon>
        <taxon>eudicotyledons</taxon>
        <taxon>Gunneridae</taxon>
        <taxon>Pentapetalae</taxon>
        <taxon>rosids</taxon>
        <taxon>malvids</taxon>
        <taxon>Myrtales</taxon>
        <taxon>Lythraceae</taxon>
        <taxon>Trapa</taxon>
    </lineage>
</organism>
<dbReference type="EMBL" id="JAXIOK010000014">
    <property type="protein sequence ID" value="KAK4755394.1"/>
    <property type="molecule type" value="Genomic_DNA"/>
</dbReference>
<dbReference type="AlphaFoldDB" id="A0AAN7JXT9"/>
<dbReference type="Pfam" id="PF26168">
    <property type="entry name" value="Glyco_transf_N"/>
    <property type="match status" value="1"/>
</dbReference>
<dbReference type="PROSITE" id="PS00375">
    <property type="entry name" value="UDPGT"/>
    <property type="match status" value="1"/>
</dbReference>
<evidence type="ECO:0000256" key="5">
    <source>
        <dbReference type="SAM" id="MobiDB-lite"/>
    </source>
</evidence>
<evidence type="ECO:0000256" key="1">
    <source>
        <dbReference type="ARBA" id="ARBA00009995"/>
    </source>
</evidence>
<dbReference type="FunFam" id="3.40.50.2000:FF:000060">
    <property type="entry name" value="Glycosyltransferase"/>
    <property type="match status" value="1"/>
</dbReference>
<comment type="caution">
    <text evidence="7">The sequence shown here is derived from an EMBL/GenBank/DDBJ whole genome shotgun (WGS) entry which is preliminary data.</text>
</comment>
<dbReference type="EC" id="2.4.1.-" evidence="4"/>
<dbReference type="Pfam" id="PF00201">
    <property type="entry name" value="UDPGT"/>
    <property type="match status" value="1"/>
</dbReference>
<dbReference type="InterPro" id="IPR058980">
    <property type="entry name" value="Glyco_transf_N"/>
</dbReference>
<dbReference type="PANTHER" id="PTHR48044">
    <property type="entry name" value="GLYCOSYLTRANSFERASE"/>
    <property type="match status" value="1"/>
</dbReference>
<evidence type="ECO:0000256" key="2">
    <source>
        <dbReference type="ARBA" id="ARBA00022679"/>
    </source>
</evidence>
<dbReference type="PANTHER" id="PTHR48044:SF22">
    <property type="entry name" value="GLYCOSYLTRANSFERASE"/>
    <property type="match status" value="1"/>
</dbReference>
<dbReference type="Proteomes" id="UP001345219">
    <property type="component" value="Chromosome 8"/>
</dbReference>
<dbReference type="Gene3D" id="3.40.50.2000">
    <property type="entry name" value="Glycogen Phosphorylase B"/>
    <property type="match status" value="2"/>
</dbReference>
<keyword evidence="8" id="KW-1185">Reference proteome</keyword>